<dbReference type="Proteomes" id="UP001470230">
    <property type="component" value="Unassembled WGS sequence"/>
</dbReference>
<comment type="caution">
    <text evidence="2">The sequence shown here is derived from an EMBL/GenBank/DDBJ whole genome shotgun (WGS) entry which is preliminary data.</text>
</comment>
<accession>A0ABR2K3J1</accession>
<gene>
    <name evidence="2" type="ORF">M9Y10_041134</name>
</gene>
<reference evidence="2 3" key="1">
    <citation type="submission" date="2024-04" db="EMBL/GenBank/DDBJ databases">
        <title>Tritrichomonas musculus Genome.</title>
        <authorList>
            <person name="Alves-Ferreira E."/>
            <person name="Grigg M."/>
            <person name="Lorenzi H."/>
            <person name="Galac M."/>
        </authorList>
    </citation>
    <scope>NUCLEOTIDE SEQUENCE [LARGE SCALE GENOMIC DNA]</scope>
    <source>
        <strain evidence="2 3">EAF2021</strain>
    </source>
</reference>
<evidence type="ECO:0000313" key="3">
    <source>
        <dbReference type="Proteomes" id="UP001470230"/>
    </source>
</evidence>
<dbReference type="EMBL" id="JAPFFF010000007">
    <property type="protein sequence ID" value="KAK8885682.1"/>
    <property type="molecule type" value="Genomic_DNA"/>
</dbReference>
<keyword evidence="3" id="KW-1185">Reference proteome</keyword>
<feature type="compositionally biased region" description="Low complexity" evidence="1">
    <location>
        <begin position="413"/>
        <end position="440"/>
    </location>
</feature>
<organism evidence="2 3">
    <name type="scientific">Tritrichomonas musculus</name>
    <dbReference type="NCBI Taxonomy" id="1915356"/>
    <lineage>
        <taxon>Eukaryota</taxon>
        <taxon>Metamonada</taxon>
        <taxon>Parabasalia</taxon>
        <taxon>Tritrichomonadida</taxon>
        <taxon>Tritrichomonadidae</taxon>
        <taxon>Tritrichomonas</taxon>
    </lineage>
</organism>
<evidence type="ECO:0008006" key="4">
    <source>
        <dbReference type="Google" id="ProtNLM"/>
    </source>
</evidence>
<name>A0ABR2K3J1_9EUKA</name>
<protein>
    <recommendedName>
        <fullName evidence="4">Cleavage/polyadenylation specificity factor A subunit C-terminal domain-containing protein</fullName>
    </recommendedName>
</protein>
<evidence type="ECO:0000313" key="2">
    <source>
        <dbReference type="EMBL" id="KAK8885682.1"/>
    </source>
</evidence>
<evidence type="ECO:0000256" key="1">
    <source>
        <dbReference type="SAM" id="MobiDB-lite"/>
    </source>
</evidence>
<proteinExistence type="predicted"/>
<feature type="region of interest" description="Disordered" evidence="1">
    <location>
        <begin position="411"/>
        <end position="445"/>
    </location>
</feature>
<dbReference type="SUPFAM" id="SSF69322">
    <property type="entry name" value="Tricorn protease domain 2"/>
    <property type="match status" value="1"/>
</dbReference>
<sequence>MFGHACEEPIALFCPHPWNNQIILCTTKHNLILLDIFKNRSIRNFSVSSNGPKEAQQAAAKSSPIGLFFVDNISCRAYQSILKSTIQQLPSDYYICLVFPRGLILWNHTICQTEWVPLNFTATCVVQTPDSLILGDNGNRLYQISLIDQKVKEFAKIQGNPNNLFLTTYAGDQYGILAISSPGAIDFISASGKVTAQVSCDIGKSIAFDVFTNALYIMTNKKTVHVYSISPNKVEKVGECSFSGVTAGDTKPTNYTVQQIAPCRLPLSPKPLFYAICESQTLLIGGASKVVQKVDSFPAVRTLKKLNCSLMLSHPTDLAVLMLASEGQFFALDMYAHLPHVVPSLAIPDFIPPADRFDGIYTVSRNSKLICLMNHSNETYTVFDAGKKSRIITRSAIDVIAGPGSKYAELKVSGNSSQQGGSNSGASSARGNSGRESSSSSKRKKLTIEVYDAEKSTNKTIPVVPPRELDHPMRLISFGDFFAVIVAKHPLDLSFNMQQRGRTQTLVYSWSTYDPIALQFDGCSMIAFEPPYIALASPNSYAVFDTEHQMQLKVRREKRVLHFKFFEGKLFLLTIYGLEVDNFRTVELVSSRFSHLITKEKNAPVIPMNAVMIKEVLHDQVTVLDISGNQFSLGIPEERQDDERAPLIVKVALAPDPLKAASNARKTASHQQMKGMMLMMMKAVGWEKVLDVLSESEKAASEIAAREGGTRFQEEFQDYLTKELEIE</sequence>